<dbReference type="OrthoDB" id="1633380at2"/>
<keyword evidence="1" id="KW-1133">Transmembrane helix</keyword>
<feature type="transmembrane region" description="Helical" evidence="1">
    <location>
        <begin position="88"/>
        <end position="105"/>
    </location>
</feature>
<dbReference type="Proteomes" id="UP000252086">
    <property type="component" value="Unassembled WGS sequence"/>
</dbReference>
<dbReference type="RefSeq" id="WP_113875216.1">
    <property type="nucleotide sequence ID" value="NZ_QNRF01000007.1"/>
</dbReference>
<dbReference type="Pfam" id="PF07670">
    <property type="entry name" value="Gate"/>
    <property type="match status" value="1"/>
</dbReference>
<proteinExistence type="predicted"/>
<dbReference type="EMBL" id="QNRF01000007">
    <property type="protein sequence ID" value="RBO82032.1"/>
    <property type="molecule type" value="Genomic_DNA"/>
</dbReference>
<evidence type="ECO:0000313" key="4">
    <source>
        <dbReference type="Proteomes" id="UP000252086"/>
    </source>
</evidence>
<dbReference type="InterPro" id="IPR011642">
    <property type="entry name" value="Gate_dom"/>
</dbReference>
<keyword evidence="1" id="KW-0812">Transmembrane</keyword>
<accession>A0A366CW13</accession>
<gene>
    <name evidence="3" type="ORF">DFP76_107190</name>
</gene>
<feature type="transmembrane region" description="Helical" evidence="1">
    <location>
        <begin position="304"/>
        <end position="324"/>
    </location>
</feature>
<reference evidence="3 4" key="1">
    <citation type="submission" date="2018-06" db="EMBL/GenBank/DDBJ databases">
        <title>Genomic Encyclopedia of Type Strains, Phase III (KMG-III): the genomes of soil and plant-associated and newly described type strains.</title>
        <authorList>
            <person name="Whitman W."/>
        </authorList>
    </citation>
    <scope>NUCLEOTIDE SEQUENCE [LARGE SCALE GENOMIC DNA]</scope>
    <source>
        <strain evidence="3 4">CECT 7732</strain>
    </source>
</reference>
<evidence type="ECO:0000259" key="2">
    <source>
        <dbReference type="Pfam" id="PF07670"/>
    </source>
</evidence>
<feature type="transmembrane region" description="Helical" evidence="1">
    <location>
        <begin position="170"/>
        <end position="188"/>
    </location>
</feature>
<dbReference type="AlphaFoldDB" id="A0A366CW13"/>
<keyword evidence="1" id="KW-0472">Membrane</keyword>
<organism evidence="3 4">
    <name type="scientific">Marinomonas aquiplantarum</name>
    <dbReference type="NCBI Taxonomy" id="491951"/>
    <lineage>
        <taxon>Bacteria</taxon>
        <taxon>Pseudomonadati</taxon>
        <taxon>Pseudomonadota</taxon>
        <taxon>Gammaproteobacteria</taxon>
        <taxon>Oceanospirillales</taxon>
        <taxon>Oceanospirillaceae</taxon>
        <taxon>Marinomonas</taxon>
    </lineage>
</organism>
<sequence length="439" mass="48167">MNTSDLKAKELSWSSLIKLVVFSAIGLFFFFVPIQISGKETIPLDHIVSWIRGDHLELAKLYALLAVVAGGLYPFYKGNWRTSTTQKVLSVLKLLGVVMAFMAFLSMGPDFLFEKDMLPFLFDKLVVPVGLIVPIGAVFLAFLIGYGLLEFVGVLLQPIMKPLFKTPGKSAIDAVASFVGSYSIGLLITNRVYKSGQYSAKEAAIIATGFSTVSATFMVIVAKTLGLMSVWNVFFWSTLLITFVVTAITVRIFPLSKMDDTAANRETENFEHSRFKQALIEGVDVATQADSIGTNIWKNLKEGMVMAMSILPSIMSVGLLGLLLAKYTPIFEWLGYLLYPFAWIAQLPDPMMVASASATGLAEMFLPALIAAKSVFVVKFVVGVVSISSILFFSASIPCILSTDIPLNIKQMLMVWYQRVALTILIASPVAFWAEQFVS</sequence>
<name>A0A366CW13_9GAMM</name>
<comment type="caution">
    <text evidence="3">The sequence shown here is derived from an EMBL/GenBank/DDBJ whole genome shotgun (WGS) entry which is preliminary data.</text>
</comment>
<evidence type="ECO:0000256" key="1">
    <source>
        <dbReference type="SAM" id="Phobius"/>
    </source>
</evidence>
<feature type="transmembrane region" description="Helical" evidence="1">
    <location>
        <begin position="58"/>
        <end position="76"/>
    </location>
</feature>
<feature type="transmembrane region" description="Helical" evidence="1">
    <location>
        <begin position="336"/>
        <end position="356"/>
    </location>
</feature>
<evidence type="ECO:0000313" key="3">
    <source>
        <dbReference type="EMBL" id="RBO82032.1"/>
    </source>
</evidence>
<feature type="transmembrane region" description="Helical" evidence="1">
    <location>
        <begin position="413"/>
        <end position="434"/>
    </location>
</feature>
<feature type="transmembrane region" description="Helical" evidence="1">
    <location>
        <begin position="125"/>
        <end position="149"/>
    </location>
</feature>
<feature type="transmembrane region" description="Helical" evidence="1">
    <location>
        <begin position="233"/>
        <end position="253"/>
    </location>
</feature>
<feature type="transmembrane region" description="Helical" evidence="1">
    <location>
        <begin position="376"/>
        <end position="401"/>
    </location>
</feature>
<protein>
    <submittedName>
        <fullName evidence="3">Nucleoside recognition membrane protein YjiH</fullName>
    </submittedName>
</protein>
<keyword evidence="4" id="KW-1185">Reference proteome</keyword>
<feature type="transmembrane region" description="Helical" evidence="1">
    <location>
        <begin position="16"/>
        <end position="38"/>
    </location>
</feature>
<feature type="transmembrane region" description="Helical" evidence="1">
    <location>
        <begin position="203"/>
        <end position="221"/>
    </location>
</feature>
<feature type="domain" description="Nucleoside transporter/FeoB GTPase Gate" evidence="2">
    <location>
        <begin position="127"/>
        <end position="227"/>
    </location>
</feature>